<evidence type="ECO:0000256" key="4">
    <source>
        <dbReference type="ARBA" id="ARBA00022989"/>
    </source>
</evidence>
<evidence type="ECO:0000313" key="7">
    <source>
        <dbReference type="EMBL" id="RHA40532.1"/>
    </source>
</evidence>
<dbReference type="PRINTS" id="PR00813">
    <property type="entry name" value="BCTERIALGSPG"/>
</dbReference>
<protein>
    <submittedName>
        <fullName evidence="7">Prepilin-type N-terminal cleavage/methylation domain-containing protein</fullName>
    </submittedName>
</protein>
<dbReference type="GO" id="GO:0015628">
    <property type="term" value="P:protein secretion by the type II secretion system"/>
    <property type="evidence" value="ECO:0007669"/>
    <property type="project" value="InterPro"/>
</dbReference>
<dbReference type="OrthoDB" id="4828881at2"/>
<dbReference type="Gene3D" id="3.30.700.10">
    <property type="entry name" value="Glycoprotein, Type 4 Pilin"/>
    <property type="match status" value="1"/>
</dbReference>
<accession>A0A413RLF2</accession>
<dbReference type="Pfam" id="PF07963">
    <property type="entry name" value="N_methyl"/>
    <property type="match status" value="1"/>
</dbReference>
<evidence type="ECO:0000256" key="3">
    <source>
        <dbReference type="ARBA" id="ARBA00022692"/>
    </source>
</evidence>
<feature type="transmembrane region" description="Helical" evidence="6">
    <location>
        <begin position="21"/>
        <end position="40"/>
    </location>
</feature>
<evidence type="ECO:0000256" key="2">
    <source>
        <dbReference type="ARBA" id="ARBA00022481"/>
    </source>
</evidence>
<dbReference type="SUPFAM" id="SSF54523">
    <property type="entry name" value="Pili subunits"/>
    <property type="match status" value="1"/>
</dbReference>
<dbReference type="InterPro" id="IPR045584">
    <property type="entry name" value="Pilin-like"/>
</dbReference>
<comment type="caution">
    <text evidence="7">The sequence shown here is derived from an EMBL/GenBank/DDBJ whole genome shotgun (WGS) entry which is preliminary data.</text>
</comment>
<keyword evidence="4 6" id="KW-1133">Transmembrane helix</keyword>
<evidence type="ECO:0000256" key="5">
    <source>
        <dbReference type="ARBA" id="ARBA00023136"/>
    </source>
</evidence>
<organism evidence="7 8">
    <name type="scientific">Cellulomonas rhizosphaerae</name>
    <dbReference type="NCBI Taxonomy" id="2293719"/>
    <lineage>
        <taxon>Bacteria</taxon>
        <taxon>Bacillati</taxon>
        <taxon>Actinomycetota</taxon>
        <taxon>Actinomycetes</taxon>
        <taxon>Micrococcales</taxon>
        <taxon>Cellulomonadaceae</taxon>
        <taxon>Cellulomonas</taxon>
    </lineage>
</organism>
<name>A0A413RLF2_9CELL</name>
<dbReference type="GO" id="GO:0015627">
    <property type="term" value="C:type II protein secretion system complex"/>
    <property type="evidence" value="ECO:0007669"/>
    <property type="project" value="InterPro"/>
</dbReference>
<dbReference type="Proteomes" id="UP000283374">
    <property type="component" value="Unassembled WGS sequence"/>
</dbReference>
<keyword evidence="2" id="KW-0488">Methylation</keyword>
<dbReference type="NCBIfam" id="TIGR02532">
    <property type="entry name" value="IV_pilin_GFxxxE"/>
    <property type="match status" value="1"/>
</dbReference>
<dbReference type="RefSeq" id="WP_118767287.1">
    <property type="nucleotide sequence ID" value="NZ_QWKP01000194.1"/>
</dbReference>
<dbReference type="PANTHER" id="PTHR30093:SF44">
    <property type="entry name" value="TYPE II SECRETION SYSTEM CORE PROTEIN G"/>
    <property type="match status" value="1"/>
</dbReference>
<dbReference type="AlphaFoldDB" id="A0A413RLF2"/>
<sequence length="144" mass="15163">MIARVRKSMEEKDQGFTLIELLVVMIIIGILAAIAIPVFLNQRKKAEDSAAKADVSTIGKEIATYFVDWDGSTAVTVGGGSGADWTINGNSIGNSSKNVDLSGTANLDDDQAWCVSVVNDKGDKAKSVGYQYSAEGGLEEGKCA</sequence>
<keyword evidence="5 6" id="KW-0472">Membrane</keyword>
<evidence type="ECO:0000256" key="6">
    <source>
        <dbReference type="SAM" id="Phobius"/>
    </source>
</evidence>
<evidence type="ECO:0000256" key="1">
    <source>
        <dbReference type="ARBA" id="ARBA00004167"/>
    </source>
</evidence>
<keyword evidence="8" id="KW-1185">Reference proteome</keyword>
<dbReference type="GO" id="GO:0016020">
    <property type="term" value="C:membrane"/>
    <property type="evidence" value="ECO:0007669"/>
    <property type="project" value="UniProtKB-SubCell"/>
</dbReference>
<dbReference type="EMBL" id="QWKP01000194">
    <property type="protein sequence ID" value="RHA40532.1"/>
    <property type="molecule type" value="Genomic_DNA"/>
</dbReference>
<comment type="subcellular location">
    <subcellularLocation>
        <location evidence="1">Membrane</location>
        <topology evidence="1">Single-pass membrane protein</topology>
    </subcellularLocation>
</comment>
<gene>
    <name evidence="7" type="ORF">D1825_10035</name>
</gene>
<proteinExistence type="predicted"/>
<dbReference type="InterPro" id="IPR000983">
    <property type="entry name" value="Bac_GSPG_pilin"/>
</dbReference>
<dbReference type="PANTHER" id="PTHR30093">
    <property type="entry name" value="GENERAL SECRETION PATHWAY PROTEIN G"/>
    <property type="match status" value="1"/>
</dbReference>
<dbReference type="PROSITE" id="PS00409">
    <property type="entry name" value="PROKAR_NTER_METHYL"/>
    <property type="match status" value="1"/>
</dbReference>
<dbReference type="InterPro" id="IPR012902">
    <property type="entry name" value="N_methyl_site"/>
</dbReference>
<evidence type="ECO:0000313" key="8">
    <source>
        <dbReference type="Proteomes" id="UP000283374"/>
    </source>
</evidence>
<reference evidence="7 8" key="1">
    <citation type="submission" date="2018-08" db="EMBL/GenBank/DDBJ databases">
        <title>Cellulomonas rhizosphaerae sp. nov., a novel actinomycete isolated from soil.</title>
        <authorList>
            <person name="Tian Y."/>
        </authorList>
    </citation>
    <scope>NUCLEOTIDE SEQUENCE [LARGE SCALE GENOMIC DNA]</scope>
    <source>
        <strain evidence="7 8">NEAU-TCZ24</strain>
    </source>
</reference>
<keyword evidence="3 6" id="KW-0812">Transmembrane</keyword>